<reference evidence="1" key="1">
    <citation type="submission" date="2014-07" db="EMBL/GenBank/DDBJ databases">
        <authorList>
            <person name="Urmite Genomes Urmite Genomes"/>
        </authorList>
    </citation>
    <scope>NUCLEOTIDE SEQUENCE</scope>
    <source>
        <strain evidence="1">11W110_air</strain>
    </source>
</reference>
<evidence type="ECO:0000313" key="1">
    <source>
        <dbReference type="EMBL" id="CEA06919.1"/>
    </source>
</evidence>
<dbReference type="AlphaFoldDB" id="A0A078MKZ2"/>
<dbReference type="PATRIC" id="fig|1461584.3.peg.220"/>
<name>A0A078MKZ2_9MICC</name>
<proteinExistence type="predicted"/>
<evidence type="ECO:0008006" key="2">
    <source>
        <dbReference type="Google" id="ProtNLM"/>
    </source>
</evidence>
<gene>
    <name evidence="1" type="ORF">BN1051_00223</name>
</gene>
<protein>
    <recommendedName>
        <fullName evidence="2">Chromosome partition protein Smc</fullName>
    </recommendedName>
</protein>
<accession>A0A078MKZ2</accession>
<sequence>MDNYADFLQRLDAAAASLEERREVLDSARKVVAAALEDNESGYRQWSDRLSTVETILISKTATDKNGLQELRGVATKMQSMFRTRSERIGARLASVDSRIAELDGPLHELNLGKVRLTTSRRVAEEREKLGLAMQNLAGTTEGVDGVVPDEGLLQDLKKAREAVVLAEALLEVKEG</sequence>
<dbReference type="EMBL" id="LN483070">
    <property type="protein sequence ID" value="CEA06919.1"/>
    <property type="molecule type" value="Genomic_DNA"/>
</dbReference>
<organism evidence="1">
    <name type="scientific">Arthrobacter saudimassiliensis</name>
    <dbReference type="NCBI Taxonomy" id="1461584"/>
    <lineage>
        <taxon>Bacteria</taxon>
        <taxon>Bacillati</taxon>
        <taxon>Actinomycetota</taxon>
        <taxon>Actinomycetes</taxon>
        <taxon>Micrococcales</taxon>
        <taxon>Micrococcaceae</taxon>
        <taxon>Arthrobacter</taxon>
    </lineage>
</organism>